<dbReference type="Pfam" id="PF13182">
    <property type="entry name" value="DUF4007"/>
    <property type="match status" value="1"/>
</dbReference>
<dbReference type="InterPro" id="IPR025248">
    <property type="entry name" value="DUF4007"/>
</dbReference>
<organism evidence="2 3">
    <name type="scientific">Exiguobacterium indicum</name>
    <dbReference type="NCBI Taxonomy" id="296995"/>
    <lineage>
        <taxon>Bacteria</taxon>
        <taxon>Bacillati</taxon>
        <taxon>Bacillota</taxon>
        <taxon>Bacilli</taxon>
        <taxon>Bacillales</taxon>
        <taxon>Bacillales Family XII. Incertae Sedis</taxon>
        <taxon>Exiguobacterium</taxon>
    </lineage>
</organism>
<dbReference type="AlphaFoldDB" id="A0A0V8GEX9"/>
<feature type="domain" description="DUF4007" evidence="1">
    <location>
        <begin position="3"/>
        <end position="274"/>
    </location>
</feature>
<name>A0A0V8GEX9_9BACL</name>
<evidence type="ECO:0000313" key="3">
    <source>
        <dbReference type="Proteomes" id="UP000053797"/>
    </source>
</evidence>
<evidence type="ECO:0000313" key="2">
    <source>
        <dbReference type="EMBL" id="KSU48830.1"/>
    </source>
</evidence>
<comment type="caution">
    <text evidence="2">The sequence shown here is derived from an EMBL/GenBank/DDBJ whole genome shotgun (WGS) entry which is preliminary data.</text>
</comment>
<sequence>MGFGQHQSFYLRPQWLYKGLTEIKSDARFFYNDTHFEQLGLGKNMAKSAKYWLFSTGLMEEKRQSGKTEHHLTSLGELVDKYDKYIQHPVTKSILHYILASDPKIATSWYWFFNVFKESIFDKAILIETLEIWIGHTLEKSVSSNSLKRDIDCLIQMYGPNNLSSTPEDVIKSPFEELGLVSNTVKGTYKKTPLDTVFKFEVLFITFLIYIERNELTEVSLDELIDGENLWGRIFNLSRSEIVNCLEEMQKRYPIIFTRTNRLDVVRITDTTNYLDYMERFFENEVVL</sequence>
<proteinExistence type="predicted"/>
<dbReference type="RefSeq" id="WP_058265522.1">
    <property type="nucleotide sequence ID" value="NZ_FMYN01000003.1"/>
</dbReference>
<dbReference type="OrthoDB" id="747541at2"/>
<protein>
    <recommendedName>
        <fullName evidence="1">DUF4007 domain-containing protein</fullName>
    </recommendedName>
</protein>
<dbReference type="EMBL" id="LNQL01000003">
    <property type="protein sequence ID" value="KSU48830.1"/>
    <property type="molecule type" value="Genomic_DNA"/>
</dbReference>
<gene>
    <name evidence="2" type="ORF">AS033_10905</name>
</gene>
<evidence type="ECO:0000259" key="1">
    <source>
        <dbReference type="Pfam" id="PF13182"/>
    </source>
</evidence>
<accession>A0A0V8GEX9</accession>
<dbReference type="Proteomes" id="UP000053797">
    <property type="component" value="Unassembled WGS sequence"/>
</dbReference>
<reference evidence="2 3" key="1">
    <citation type="journal article" date="2015" name="Int. J. Syst. Evol. Microbiol.">
        <title>Exiguobacterium enclense sp. nov., isolated from sediment.</title>
        <authorList>
            <person name="Dastager S.G."/>
            <person name="Mawlankar R."/>
            <person name="Sonalkar V.V."/>
            <person name="Thorat M.N."/>
            <person name="Mual P."/>
            <person name="Verma A."/>
            <person name="Krishnamurthi S."/>
            <person name="Tang S.K."/>
            <person name="Li W.J."/>
        </authorList>
    </citation>
    <scope>NUCLEOTIDE SEQUENCE [LARGE SCALE GENOMIC DNA]</scope>
    <source>
        <strain evidence="2 3">NIO-1109</strain>
    </source>
</reference>